<keyword evidence="10" id="KW-1185">Reference proteome</keyword>
<evidence type="ECO:0000256" key="1">
    <source>
        <dbReference type="ARBA" id="ARBA00022536"/>
    </source>
</evidence>
<evidence type="ECO:0000256" key="4">
    <source>
        <dbReference type="ARBA" id="ARBA00023157"/>
    </source>
</evidence>
<keyword evidence="4" id="KW-1015">Disulfide bond</keyword>
<protein>
    <recommendedName>
        <fullName evidence="11">EGF-like repeat and discoidin I-like domain-containing protein 3</fullName>
    </recommendedName>
</protein>
<evidence type="ECO:0008006" key="11">
    <source>
        <dbReference type="Google" id="ProtNLM"/>
    </source>
</evidence>
<keyword evidence="3" id="KW-0677">Repeat</keyword>
<dbReference type="Pfam" id="PF12947">
    <property type="entry name" value="EGF_3"/>
    <property type="match status" value="1"/>
</dbReference>
<comment type="caution">
    <text evidence="9">The sequence shown here is derived from an EMBL/GenBank/DDBJ whole genome shotgun (WGS) entry which is preliminary data.</text>
</comment>
<reference evidence="9 10" key="1">
    <citation type="submission" date="2022-05" db="EMBL/GenBank/DDBJ databases">
        <authorList>
            <consortium name="Genoscope - CEA"/>
            <person name="William W."/>
        </authorList>
    </citation>
    <scope>NUCLEOTIDE SEQUENCE [LARGE SCALE GENOMIC DNA]</scope>
</reference>
<dbReference type="SUPFAM" id="SSF57184">
    <property type="entry name" value="Growth factor receptor domain"/>
    <property type="match status" value="1"/>
</dbReference>
<evidence type="ECO:0000313" key="10">
    <source>
        <dbReference type="Proteomes" id="UP001159405"/>
    </source>
</evidence>
<dbReference type="EMBL" id="CALNXK010000032">
    <property type="protein sequence ID" value="CAH3118817.1"/>
    <property type="molecule type" value="Genomic_DNA"/>
</dbReference>
<organism evidence="9 10">
    <name type="scientific">Porites lobata</name>
    <dbReference type="NCBI Taxonomy" id="104759"/>
    <lineage>
        <taxon>Eukaryota</taxon>
        <taxon>Metazoa</taxon>
        <taxon>Cnidaria</taxon>
        <taxon>Anthozoa</taxon>
        <taxon>Hexacorallia</taxon>
        <taxon>Scleractinia</taxon>
        <taxon>Fungiina</taxon>
        <taxon>Poritidae</taxon>
        <taxon>Porites</taxon>
    </lineage>
</organism>
<dbReference type="Proteomes" id="UP001159405">
    <property type="component" value="Unassembled WGS sequence"/>
</dbReference>
<accession>A0ABN8NS55</accession>
<feature type="region of interest" description="Disordered" evidence="6">
    <location>
        <begin position="176"/>
        <end position="198"/>
    </location>
</feature>
<dbReference type="SMART" id="SM00179">
    <property type="entry name" value="EGF_CA"/>
    <property type="match status" value="2"/>
</dbReference>
<feature type="compositionally biased region" description="Basic and acidic residues" evidence="6">
    <location>
        <begin position="181"/>
        <end position="198"/>
    </location>
</feature>
<evidence type="ECO:0000256" key="5">
    <source>
        <dbReference type="PROSITE-ProRule" id="PRU00076"/>
    </source>
</evidence>
<dbReference type="Pfam" id="PF07645">
    <property type="entry name" value="EGF_CA"/>
    <property type="match status" value="1"/>
</dbReference>
<dbReference type="PROSITE" id="PS50026">
    <property type="entry name" value="EGF_3"/>
    <property type="match status" value="2"/>
</dbReference>
<dbReference type="InterPro" id="IPR018097">
    <property type="entry name" value="EGF_Ca-bd_CS"/>
</dbReference>
<dbReference type="InterPro" id="IPR001881">
    <property type="entry name" value="EGF-like_Ca-bd_dom"/>
</dbReference>
<keyword evidence="1 5" id="KW-0245">EGF-like domain</keyword>
<feature type="domain" description="EGF-like" evidence="8">
    <location>
        <begin position="1"/>
        <end position="25"/>
    </location>
</feature>
<dbReference type="Pfam" id="PF00754">
    <property type="entry name" value="F5_F8_type_C"/>
    <property type="match status" value="2"/>
</dbReference>
<dbReference type="PANTHER" id="PTHR24543">
    <property type="entry name" value="MULTICOPPER OXIDASE-RELATED"/>
    <property type="match status" value="1"/>
</dbReference>
<dbReference type="SUPFAM" id="SSF49785">
    <property type="entry name" value="Galactose-binding domain-like"/>
    <property type="match status" value="2"/>
</dbReference>
<name>A0ABN8NS55_9CNID</name>
<dbReference type="PROSITE" id="PS00010">
    <property type="entry name" value="ASX_HYDROXYL"/>
    <property type="match status" value="2"/>
</dbReference>
<dbReference type="InterPro" id="IPR000742">
    <property type="entry name" value="EGF"/>
</dbReference>
<proteinExistence type="predicted"/>
<sequence>MCTNVEGSFQCSCIPGFEGDGKTCIVDLPLSTSIDIDECISQPHDCSPDGICTNLEGSFQCSCPSGLTGDGKNCYVSCFDNPIGVADSSIIPDNQMTASTTYKRYLAYHGRLHYGNSAWCAEESDDDDWFQIDLGTTYQICGAATQGNGDPSQNEYVTKFMLSYSYDGSSSWSKYTSTGGSKKEFRRNGDKNTVDEHPLPSPLSTRYIRFYPTDQVEWNCLRVELYVSCFDNPIGVADSEIIPNDQMTASTRYSGHPAYHGRLHYPNSAWCAKDSAEDEDWLQIDLGTTYEICGAATQGTGNQKYNEYVTKFKLSYSSDGSSWTMYTGTGGSETVGSQKVI</sequence>
<dbReference type="InterPro" id="IPR009030">
    <property type="entry name" value="Growth_fac_rcpt_cys_sf"/>
</dbReference>
<keyword evidence="2" id="KW-0732">Signal</keyword>
<dbReference type="PROSITE" id="PS01186">
    <property type="entry name" value="EGF_2"/>
    <property type="match status" value="1"/>
</dbReference>
<dbReference type="Gene3D" id="2.60.120.260">
    <property type="entry name" value="Galactose-binding domain-like"/>
    <property type="match status" value="2"/>
</dbReference>
<evidence type="ECO:0000259" key="7">
    <source>
        <dbReference type="PROSITE" id="PS50022"/>
    </source>
</evidence>
<dbReference type="SMART" id="SM00181">
    <property type="entry name" value="EGF"/>
    <property type="match status" value="2"/>
</dbReference>
<dbReference type="SMART" id="SM00231">
    <property type="entry name" value="FA58C"/>
    <property type="match status" value="1"/>
</dbReference>
<evidence type="ECO:0000259" key="8">
    <source>
        <dbReference type="PROSITE" id="PS50026"/>
    </source>
</evidence>
<dbReference type="InterPro" id="IPR008979">
    <property type="entry name" value="Galactose-bd-like_sf"/>
</dbReference>
<gene>
    <name evidence="9" type="ORF">PLOB_00026604</name>
</gene>
<evidence type="ECO:0000256" key="6">
    <source>
        <dbReference type="SAM" id="MobiDB-lite"/>
    </source>
</evidence>
<evidence type="ECO:0000313" key="9">
    <source>
        <dbReference type="EMBL" id="CAH3118817.1"/>
    </source>
</evidence>
<dbReference type="CDD" id="cd00057">
    <property type="entry name" value="FA58C"/>
    <property type="match status" value="2"/>
</dbReference>
<dbReference type="InterPro" id="IPR000152">
    <property type="entry name" value="EGF-type_Asp/Asn_hydroxyl_site"/>
</dbReference>
<dbReference type="PROSITE" id="PS01187">
    <property type="entry name" value="EGF_CA"/>
    <property type="match status" value="1"/>
</dbReference>
<dbReference type="InterPro" id="IPR024731">
    <property type="entry name" value="NELL2-like_EGF"/>
</dbReference>
<feature type="domain" description="EGF-like" evidence="8">
    <location>
        <begin position="35"/>
        <end position="75"/>
    </location>
</feature>
<dbReference type="PROSITE" id="PS50022">
    <property type="entry name" value="FA58C_3"/>
    <property type="match status" value="2"/>
</dbReference>
<feature type="domain" description="F5/8 type C" evidence="7">
    <location>
        <begin position="78"/>
        <end position="228"/>
    </location>
</feature>
<evidence type="ECO:0000256" key="3">
    <source>
        <dbReference type="ARBA" id="ARBA00022737"/>
    </source>
</evidence>
<dbReference type="PANTHER" id="PTHR24543:SF335">
    <property type="entry name" value="EGF-LIKE REPEAT AND DISCOIDIN I-LIKE DOMAIN-CONTAINING PROTEIN 3"/>
    <property type="match status" value="1"/>
</dbReference>
<comment type="caution">
    <text evidence="5">Lacks conserved residue(s) required for the propagation of feature annotation.</text>
</comment>
<dbReference type="CDD" id="cd00054">
    <property type="entry name" value="EGF_CA"/>
    <property type="match status" value="2"/>
</dbReference>
<evidence type="ECO:0000256" key="2">
    <source>
        <dbReference type="ARBA" id="ARBA00022729"/>
    </source>
</evidence>
<feature type="domain" description="F5/8 type C" evidence="7">
    <location>
        <begin position="229"/>
        <end position="341"/>
    </location>
</feature>
<dbReference type="Gene3D" id="2.10.25.10">
    <property type="entry name" value="Laminin"/>
    <property type="match status" value="2"/>
</dbReference>
<dbReference type="InterPro" id="IPR049883">
    <property type="entry name" value="NOTCH1_EGF-like"/>
</dbReference>
<dbReference type="InterPro" id="IPR000421">
    <property type="entry name" value="FA58C"/>
</dbReference>